<proteinExistence type="inferred from homology"/>
<dbReference type="InterPro" id="IPR015424">
    <property type="entry name" value="PyrdxlP-dep_Trfase"/>
</dbReference>
<dbReference type="PANTHER" id="PTHR11808:SF15">
    <property type="entry name" value="CYSTATHIONINE GAMMA-LYASE"/>
    <property type="match status" value="1"/>
</dbReference>
<evidence type="ECO:0000256" key="1">
    <source>
        <dbReference type="ARBA" id="ARBA00001933"/>
    </source>
</evidence>
<dbReference type="GO" id="GO:0019346">
    <property type="term" value="P:transsulfuration"/>
    <property type="evidence" value="ECO:0007669"/>
    <property type="project" value="InterPro"/>
</dbReference>
<dbReference type="GO" id="GO:0003962">
    <property type="term" value="F:cystathionine gamma-synthase activity"/>
    <property type="evidence" value="ECO:0007669"/>
    <property type="project" value="TreeGrafter"/>
</dbReference>
<dbReference type="AlphaFoldDB" id="A0A6J7XPG9"/>
<accession>A0A6J7XPG9</accession>
<dbReference type="GO" id="GO:0005737">
    <property type="term" value="C:cytoplasm"/>
    <property type="evidence" value="ECO:0007669"/>
    <property type="project" value="TreeGrafter"/>
</dbReference>
<reference evidence="5" key="1">
    <citation type="submission" date="2020-05" db="EMBL/GenBank/DDBJ databases">
        <authorList>
            <person name="Chiriac C."/>
            <person name="Salcher M."/>
            <person name="Ghai R."/>
            <person name="Kavagutti S V."/>
        </authorList>
    </citation>
    <scope>NUCLEOTIDE SEQUENCE</scope>
</reference>
<sequence length="379" mass="40675">MSERALNPETIAISAGRPARDTDASVNPDISISSTFHAGGPIGYGRYGNSSWSALEDAIAQLEGGATLAFSSGMSAISAVFSLLPIGAPIVASNQGYSGTMALLNSYQASGRLEVRFVNITDTTEVINAMNGAAFLWIESPTNPCLEIADLPTLIVAARNISVGVGVDNTFATPLIQKPLEMGADIVMHSVTKYLAGHSDVIMGSLSTKIPALHKRLEDARKLNGAIPGPFEAWLALRGIRTLGMRMERAQSNALEIATRLSNHPDISRVRYPGLLTDSQYPRAASFMKGFGAIVSFEVVADAAHADRVCNSSDLITHATSLGGVESLWERRRRWPLESLSVPENLIRLSVGCENVEDIWVDIEQSLERAHTVSSELFP</sequence>
<dbReference type="Pfam" id="PF01053">
    <property type="entry name" value="Cys_Met_Meta_PP"/>
    <property type="match status" value="1"/>
</dbReference>
<gene>
    <name evidence="5" type="ORF">UFOPK3554_00395</name>
</gene>
<dbReference type="SUPFAM" id="SSF53383">
    <property type="entry name" value="PLP-dependent transferases"/>
    <property type="match status" value="1"/>
</dbReference>
<protein>
    <submittedName>
        <fullName evidence="5">Unannotated protein</fullName>
    </submittedName>
</protein>
<comment type="cofactor">
    <cofactor evidence="1">
        <name>pyridoxal 5'-phosphate</name>
        <dbReference type="ChEBI" id="CHEBI:597326"/>
    </cofactor>
</comment>
<dbReference type="EMBL" id="CAFBSG010000004">
    <property type="protein sequence ID" value="CAB5239642.1"/>
    <property type="molecule type" value="Genomic_DNA"/>
</dbReference>
<dbReference type="FunFam" id="3.40.640.10:FF:000046">
    <property type="entry name" value="Cystathionine gamma-lyase"/>
    <property type="match status" value="1"/>
</dbReference>
<dbReference type="CDD" id="cd00614">
    <property type="entry name" value="CGS_like"/>
    <property type="match status" value="1"/>
</dbReference>
<dbReference type="PANTHER" id="PTHR11808">
    <property type="entry name" value="TRANS-SULFURATION ENZYME FAMILY MEMBER"/>
    <property type="match status" value="1"/>
</dbReference>
<organism evidence="5">
    <name type="scientific">freshwater metagenome</name>
    <dbReference type="NCBI Taxonomy" id="449393"/>
    <lineage>
        <taxon>unclassified sequences</taxon>
        <taxon>metagenomes</taxon>
        <taxon>ecological metagenomes</taxon>
    </lineage>
</organism>
<evidence type="ECO:0000256" key="2">
    <source>
        <dbReference type="ARBA" id="ARBA00009077"/>
    </source>
</evidence>
<dbReference type="InterPro" id="IPR015422">
    <property type="entry name" value="PyrdxlP-dep_Trfase_small"/>
</dbReference>
<name>A0A6J7XPG9_9ZZZZ</name>
<dbReference type="PIRSF" id="PIRSF001434">
    <property type="entry name" value="CGS"/>
    <property type="match status" value="1"/>
</dbReference>
<dbReference type="GO" id="GO:0030170">
    <property type="term" value="F:pyridoxal phosphate binding"/>
    <property type="evidence" value="ECO:0007669"/>
    <property type="project" value="InterPro"/>
</dbReference>
<evidence type="ECO:0000256" key="3">
    <source>
        <dbReference type="ARBA" id="ARBA00022898"/>
    </source>
</evidence>
<dbReference type="GO" id="GO:0019343">
    <property type="term" value="P:cysteine biosynthetic process via cystathionine"/>
    <property type="evidence" value="ECO:0007669"/>
    <property type="project" value="TreeGrafter"/>
</dbReference>
<evidence type="ECO:0000256" key="4">
    <source>
        <dbReference type="SAM" id="MobiDB-lite"/>
    </source>
</evidence>
<keyword evidence="3" id="KW-0663">Pyridoxal phosphate</keyword>
<dbReference type="GO" id="GO:0004123">
    <property type="term" value="F:cystathionine gamma-lyase activity"/>
    <property type="evidence" value="ECO:0007669"/>
    <property type="project" value="TreeGrafter"/>
</dbReference>
<feature type="region of interest" description="Disordered" evidence="4">
    <location>
        <begin position="1"/>
        <end position="26"/>
    </location>
</feature>
<comment type="similarity">
    <text evidence="2">Belongs to the trans-sulfuration enzymes family.</text>
</comment>
<dbReference type="Gene3D" id="3.90.1150.10">
    <property type="entry name" value="Aspartate Aminotransferase, domain 1"/>
    <property type="match status" value="1"/>
</dbReference>
<dbReference type="InterPro" id="IPR000277">
    <property type="entry name" value="Cys/Met-Metab_PyrdxlP-dep_enz"/>
</dbReference>
<dbReference type="InterPro" id="IPR015421">
    <property type="entry name" value="PyrdxlP-dep_Trfase_major"/>
</dbReference>
<dbReference type="Gene3D" id="3.40.640.10">
    <property type="entry name" value="Type I PLP-dependent aspartate aminotransferase-like (Major domain)"/>
    <property type="match status" value="1"/>
</dbReference>
<evidence type="ECO:0000313" key="5">
    <source>
        <dbReference type="EMBL" id="CAB5239642.1"/>
    </source>
</evidence>